<dbReference type="Proteomes" id="UP001165653">
    <property type="component" value="Unassembled WGS sequence"/>
</dbReference>
<dbReference type="EMBL" id="JAPDDR010000007">
    <property type="protein sequence ID" value="MCW1914855.1"/>
    <property type="molecule type" value="Genomic_DNA"/>
</dbReference>
<keyword evidence="3" id="KW-1185">Reference proteome</keyword>
<organism evidence="2 3">
    <name type="scientific">Luteolibacter rhizosphaerae</name>
    <dbReference type="NCBI Taxonomy" id="2989719"/>
    <lineage>
        <taxon>Bacteria</taxon>
        <taxon>Pseudomonadati</taxon>
        <taxon>Verrucomicrobiota</taxon>
        <taxon>Verrucomicrobiia</taxon>
        <taxon>Verrucomicrobiales</taxon>
        <taxon>Verrucomicrobiaceae</taxon>
        <taxon>Luteolibacter</taxon>
    </lineage>
</organism>
<evidence type="ECO:0000313" key="3">
    <source>
        <dbReference type="Proteomes" id="UP001165653"/>
    </source>
</evidence>
<evidence type="ECO:0000256" key="1">
    <source>
        <dbReference type="SAM" id="SignalP"/>
    </source>
</evidence>
<proteinExistence type="predicted"/>
<evidence type="ECO:0000313" key="2">
    <source>
        <dbReference type="EMBL" id="MCW1914855.1"/>
    </source>
</evidence>
<sequence length="165" mass="17789">MRSRTLILSSLLLAALLASIPWDDGEAPAERAIVPKPLRKQKPATEIQILPEAAEIAARLHTPECTPAEDLETLGLLVSIFRRSNGGGNPAGGENDEIVGQLAGKNDKSFAVLPPKHPAISGGRLLDRWGTPYHFHPVGRDVLDLRSAGPDGKLWTPDDVFLESH</sequence>
<accession>A0ABT3G6J2</accession>
<feature type="signal peptide" evidence="1">
    <location>
        <begin position="1"/>
        <end position="23"/>
    </location>
</feature>
<keyword evidence="1" id="KW-0732">Signal</keyword>
<dbReference type="RefSeq" id="WP_264514391.1">
    <property type="nucleotide sequence ID" value="NZ_JAPDDR010000007.1"/>
</dbReference>
<gene>
    <name evidence="2" type="ORF">OJ996_14805</name>
</gene>
<protein>
    <recommendedName>
        <fullName evidence="4">Type II secretion system protein GspG C-terminal domain-containing protein</fullName>
    </recommendedName>
</protein>
<reference evidence="2" key="1">
    <citation type="submission" date="2022-10" db="EMBL/GenBank/DDBJ databases">
        <title>Luteolibacter sp. GHJ8, whole genome shotgun sequencing project.</title>
        <authorList>
            <person name="Zhao G."/>
            <person name="Shen L."/>
        </authorList>
    </citation>
    <scope>NUCLEOTIDE SEQUENCE</scope>
    <source>
        <strain evidence="2">GHJ8</strain>
    </source>
</reference>
<feature type="chain" id="PRO_5046979721" description="Type II secretion system protein GspG C-terminal domain-containing protein" evidence="1">
    <location>
        <begin position="24"/>
        <end position="165"/>
    </location>
</feature>
<name>A0ABT3G6J2_9BACT</name>
<comment type="caution">
    <text evidence="2">The sequence shown here is derived from an EMBL/GenBank/DDBJ whole genome shotgun (WGS) entry which is preliminary data.</text>
</comment>
<evidence type="ECO:0008006" key="4">
    <source>
        <dbReference type="Google" id="ProtNLM"/>
    </source>
</evidence>